<dbReference type="EMBL" id="JBHSKV010000017">
    <property type="protein sequence ID" value="MFC5135520.1"/>
    <property type="molecule type" value="Genomic_DNA"/>
</dbReference>
<keyword evidence="2" id="KW-1185">Reference proteome</keyword>
<organism evidence="1 2">
    <name type="scientific">Halorubrum glutamatedens</name>
    <dbReference type="NCBI Taxonomy" id="2707018"/>
    <lineage>
        <taxon>Archaea</taxon>
        <taxon>Methanobacteriati</taxon>
        <taxon>Methanobacteriota</taxon>
        <taxon>Stenosarchaea group</taxon>
        <taxon>Halobacteria</taxon>
        <taxon>Halobacteriales</taxon>
        <taxon>Haloferacaceae</taxon>
        <taxon>Halorubrum</taxon>
    </lineage>
</organism>
<reference evidence="1 2" key="1">
    <citation type="journal article" date="2019" name="Int. J. Syst. Evol. Microbiol.">
        <title>The Global Catalogue of Microorganisms (GCM) 10K type strain sequencing project: providing services to taxonomists for standard genome sequencing and annotation.</title>
        <authorList>
            <consortium name="The Broad Institute Genomics Platform"/>
            <consortium name="The Broad Institute Genome Sequencing Center for Infectious Disease"/>
            <person name="Wu L."/>
            <person name="Ma J."/>
        </authorList>
    </citation>
    <scope>NUCLEOTIDE SEQUENCE [LARGE SCALE GENOMIC DNA]</scope>
    <source>
        <strain evidence="1 2">CGMCC 1.16026</strain>
    </source>
</reference>
<dbReference type="AlphaFoldDB" id="A0ABD5QTF5"/>
<dbReference type="Proteomes" id="UP001596145">
    <property type="component" value="Unassembled WGS sequence"/>
</dbReference>
<name>A0ABD5QTF5_9EURY</name>
<dbReference type="RefSeq" id="WP_122106611.1">
    <property type="nucleotide sequence ID" value="NZ_JBHSKV010000017.1"/>
</dbReference>
<evidence type="ECO:0000313" key="1">
    <source>
        <dbReference type="EMBL" id="MFC5135520.1"/>
    </source>
</evidence>
<accession>A0ABD5QTF5</accession>
<evidence type="ECO:0000313" key="2">
    <source>
        <dbReference type="Proteomes" id="UP001596145"/>
    </source>
</evidence>
<comment type="caution">
    <text evidence="1">The sequence shown here is derived from an EMBL/GenBank/DDBJ whole genome shotgun (WGS) entry which is preliminary data.</text>
</comment>
<sequence>MATRTRPPSDLPVVDDDHTVEIDRSREADRWRYTCPLGHTVWDRTNNHAWCSNCRRAAEAGHDVDPSTTRYSIRNTKC</sequence>
<gene>
    <name evidence="1" type="ORF">ACFPJA_12435</name>
</gene>
<proteinExistence type="predicted"/>
<protein>
    <recommendedName>
        <fullName evidence="3">Zinc-ribbon domain-containing protein</fullName>
    </recommendedName>
</protein>
<evidence type="ECO:0008006" key="3">
    <source>
        <dbReference type="Google" id="ProtNLM"/>
    </source>
</evidence>